<feature type="compositionally biased region" description="Acidic residues" evidence="2">
    <location>
        <begin position="276"/>
        <end position="286"/>
    </location>
</feature>
<dbReference type="AlphaFoldDB" id="A0A9Q9ASC1"/>
<accession>A0A9Q9ASC1</accession>
<dbReference type="InterPro" id="IPR005123">
    <property type="entry name" value="Oxoglu/Fe-dep_dioxygenase_dom"/>
</dbReference>
<evidence type="ECO:0000256" key="1">
    <source>
        <dbReference type="ARBA" id="ARBA00006336"/>
    </source>
</evidence>
<dbReference type="InterPro" id="IPR000868">
    <property type="entry name" value="Isochorismatase-like_dom"/>
</dbReference>
<feature type="region of interest" description="Disordered" evidence="2">
    <location>
        <begin position="591"/>
        <end position="611"/>
    </location>
</feature>
<feature type="compositionally biased region" description="Basic and acidic residues" evidence="2">
    <location>
        <begin position="345"/>
        <end position="359"/>
    </location>
</feature>
<organism evidence="4 5">
    <name type="scientific">Septoria linicola</name>
    <dbReference type="NCBI Taxonomy" id="215465"/>
    <lineage>
        <taxon>Eukaryota</taxon>
        <taxon>Fungi</taxon>
        <taxon>Dikarya</taxon>
        <taxon>Ascomycota</taxon>
        <taxon>Pezizomycotina</taxon>
        <taxon>Dothideomycetes</taxon>
        <taxon>Dothideomycetidae</taxon>
        <taxon>Mycosphaerellales</taxon>
        <taxon>Mycosphaerellaceae</taxon>
        <taxon>Septoria</taxon>
    </lineage>
</organism>
<gene>
    <name evidence="4" type="ORF">Slin15195_G070580</name>
</gene>
<dbReference type="EMBL" id="CP099422">
    <property type="protein sequence ID" value="USW53739.1"/>
    <property type="molecule type" value="Genomic_DNA"/>
</dbReference>
<feature type="compositionally biased region" description="Low complexity" evidence="2">
    <location>
        <begin position="331"/>
        <end position="344"/>
    </location>
</feature>
<dbReference type="InterPro" id="IPR037151">
    <property type="entry name" value="AlkB-like_sf"/>
</dbReference>
<evidence type="ECO:0000313" key="4">
    <source>
        <dbReference type="EMBL" id="USW53739.1"/>
    </source>
</evidence>
<feature type="region of interest" description="Disordered" evidence="2">
    <location>
        <begin position="71"/>
        <end position="124"/>
    </location>
</feature>
<dbReference type="Pfam" id="PF13532">
    <property type="entry name" value="2OG-FeII_Oxy_2"/>
    <property type="match status" value="1"/>
</dbReference>
<reference evidence="4" key="1">
    <citation type="submission" date="2022-06" db="EMBL/GenBank/DDBJ databases">
        <title>Complete genome sequences of two strains of the flax pathogen Septoria linicola.</title>
        <authorList>
            <person name="Lapalu N."/>
            <person name="Simon A."/>
            <person name="Demenou B."/>
            <person name="Paumier D."/>
            <person name="Guillot M.-P."/>
            <person name="Gout L."/>
            <person name="Valade R."/>
        </authorList>
    </citation>
    <scope>NUCLEOTIDE SEQUENCE</scope>
    <source>
        <strain evidence="4">SE15195</strain>
    </source>
</reference>
<dbReference type="Gene3D" id="2.60.120.590">
    <property type="entry name" value="Alpha-ketoglutarate-dependent dioxygenase AlkB-like"/>
    <property type="match status" value="1"/>
</dbReference>
<dbReference type="SUPFAM" id="SSF51197">
    <property type="entry name" value="Clavaminate synthase-like"/>
    <property type="match status" value="1"/>
</dbReference>
<dbReference type="SUPFAM" id="SSF52499">
    <property type="entry name" value="Isochorismatase-like hydrolases"/>
    <property type="match status" value="1"/>
</dbReference>
<evidence type="ECO:0000313" key="5">
    <source>
        <dbReference type="Proteomes" id="UP001056384"/>
    </source>
</evidence>
<dbReference type="InterPro" id="IPR036380">
    <property type="entry name" value="Isochorismatase-like_sf"/>
</dbReference>
<feature type="domain" description="Fe2OG dioxygenase" evidence="3">
    <location>
        <begin position="543"/>
        <end position="662"/>
    </location>
</feature>
<dbReference type="PROSITE" id="PS51471">
    <property type="entry name" value="FE2OG_OXY"/>
    <property type="match status" value="1"/>
</dbReference>
<dbReference type="InterPro" id="IPR032854">
    <property type="entry name" value="ALKBH3"/>
</dbReference>
<feature type="compositionally biased region" description="Low complexity" evidence="2">
    <location>
        <begin position="307"/>
        <end position="316"/>
    </location>
</feature>
<feature type="compositionally biased region" description="Low complexity" evidence="2">
    <location>
        <begin position="596"/>
        <end position="607"/>
    </location>
</feature>
<name>A0A9Q9ASC1_9PEZI</name>
<feature type="region of interest" description="Disordered" evidence="2">
    <location>
        <begin position="272"/>
        <end position="390"/>
    </location>
</feature>
<dbReference type="Gene3D" id="3.40.50.850">
    <property type="entry name" value="Isochorismatase-like"/>
    <property type="match status" value="1"/>
</dbReference>
<dbReference type="CDD" id="cd00431">
    <property type="entry name" value="cysteine_hydrolases"/>
    <property type="match status" value="1"/>
</dbReference>
<proteinExistence type="inferred from homology"/>
<protein>
    <submittedName>
        <fullName evidence="4">Alkylated DNA repair protein alkB 3</fullName>
    </submittedName>
</protein>
<dbReference type="Pfam" id="PF00857">
    <property type="entry name" value="Isochorismatase"/>
    <property type="match status" value="1"/>
</dbReference>
<keyword evidence="5" id="KW-1185">Reference proteome</keyword>
<dbReference type="InterPro" id="IPR027450">
    <property type="entry name" value="AlkB-like"/>
</dbReference>
<dbReference type="GO" id="GO:0006307">
    <property type="term" value="P:DNA alkylation repair"/>
    <property type="evidence" value="ECO:0007669"/>
    <property type="project" value="InterPro"/>
</dbReference>
<dbReference type="PANTHER" id="PTHR31212">
    <property type="entry name" value="ALPHA-KETOGLUTARATE-DEPENDENT DIOXYGENASE ALKB HOMOLOG 3"/>
    <property type="match status" value="1"/>
</dbReference>
<sequence length="728" mass="80774">MSSLFALLSQQTPNLQTRKGLIVVGLQNDFISQDGKLPVQDTSFLDRVSKLVPAFREHGQVIFVRSEFQQTRPVNGDDTPGDNVVAGGSLGADTEMSSSRNAPRGDRKYLSSASFAKPDTGENDEELFLTKSSTREPACVRDTRGAEYAERLRPLMKSTDLHITTTHYSAFAGTALLLALRSKLITDVYICGCMTNLSVYATAMDAARFGIEITLVDDCLGYRRLDRHDMAIRQLSDLMDANTVSSSKLVERLHDPSVADDDSTDEILEQGGVLEVDSDEDSDEEVSFPSVGLSKQLLGRNAEREYSAPSSSYSRSAAERPRFASSQYAKPQSSPSQSWSTEQTSETRDRHGSRQKYAEAKVNAAPSHSRLNCRDSSEHSGQPWLKVIPPNYKPPHSFPLQPTYQDSSLAEPSEVAKSDLRKWEERTDELRRAQNMAANLAKSKPLFGEDKREESAGSRILYNLLPADAAESVFEDLQLELNWQSMFHQTGQVPRLVCCQATIGADGSTPLYRHPSDQTLPVEDWTSTVNTIRKAAENVARHSLNHALIQLYRDGNDFISEHSDKTLDIVPESNIVNVSFGAQRTMRIRTKRGPTKESSTTSTARTTYRVPTPHNSMITMSLRTNAEYLHAINWDRRPACELVEAEKAYAGQRISLTFRNIGTFLNKESTMIWGQGAVGKCHDAARPVVNANPEESEKLIQAFGKENAASSINWHDIYGAGSDVLHLK</sequence>
<dbReference type="GO" id="GO:0051213">
    <property type="term" value="F:dioxygenase activity"/>
    <property type="evidence" value="ECO:0007669"/>
    <property type="project" value="InterPro"/>
</dbReference>
<dbReference type="PANTHER" id="PTHR31212:SF5">
    <property type="entry name" value="ISOCHORISMATASE FAMILY PROTEIN FAMILY (AFU_ORTHOLOGUE AFUA_3G14500)"/>
    <property type="match status" value="1"/>
</dbReference>
<evidence type="ECO:0000256" key="2">
    <source>
        <dbReference type="SAM" id="MobiDB-lite"/>
    </source>
</evidence>
<evidence type="ECO:0000259" key="3">
    <source>
        <dbReference type="PROSITE" id="PS51471"/>
    </source>
</evidence>
<dbReference type="Proteomes" id="UP001056384">
    <property type="component" value="Chromosome 5"/>
</dbReference>
<comment type="similarity">
    <text evidence="1">Belongs to the isochorismatase family.</text>
</comment>